<proteinExistence type="predicted"/>
<reference evidence="2" key="1">
    <citation type="journal article" date="2022" name="bioRxiv">
        <title>Sequencing and chromosome-scale assembly of the giantPleurodeles waltlgenome.</title>
        <authorList>
            <person name="Brown T."/>
            <person name="Elewa A."/>
            <person name="Iarovenko S."/>
            <person name="Subramanian E."/>
            <person name="Araus A.J."/>
            <person name="Petzold A."/>
            <person name="Susuki M."/>
            <person name="Suzuki K.-i.T."/>
            <person name="Hayashi T."/>
            <person name="Toyoda A."/>
            <person name="Oliveira C."/>
            <person name="Osipova E."/>
            <person name="Leigh N.D."/>
            <person name="Simon A."/>
            <person name="Yun M.H."/>
        </authorList>
    </citation>
    <scope>NUCLEOTIDE SEQUENCE</scope>
    <source>
        <strain evidence="2">20211129_DDA</strain>
        <tissue evidence="2">Liver</tissue>
    </source>
</reference>
<evidence type="ECO:0000256" key="1">
    <source>
        <dbReference type="SAM" id="MobiDB-lite"/>
    </source>
</evidence>
<keyword evidence="3" id="KW-1185">Reference proteome</keyword>
<accession>A0AAV7SZT8</accession>
<sequence>MAIGVTSAGGSAQQDLVGNLASVLTWLSEVGMLSRPRGGGMAGVGESDVFERVRLLVDHLGNAKSSEGSQVVTELRPTGSIREPPPLPVKPWQGICHIMLCGFRHR</sequence>
<dbReference type="Proteomes" id="UP001066276">
    <property type="component" value="Chromosome 4_1"/>
</dbReference>
<protein>
    <submittedName>
        <fullName evidence="2">Uncharacterized protein</fullName>
    </submittedName>
</protein>
<gene>
    <name evidence="2" type="ORF">NDU88_001191</name>
</gene>
<organism evidence="2 3">
    <name type="scientific">Pleurodeles waltl</name>
    <name type="common">Iberian ribbed newt</name>
    <dbReference type="NCBI Taxonomy" id="8319"/>
    <lineage>
        <taxon>Eukaryota</taxon>
        <taxon>Metazoa</taxon>
        <taxon>Chordata</taxon>
        <taxon>Craniata</taxon>
        <taxon>Vertebrata</taxon>
        <taxon>Euteleostomi</taxon>
        <taxon>Amphibia</taxon>
        <taxon>Batrachia</taxon>
        <taxon>Caudata</taxon>
        <taxon>Salamandroidea</taxon>
        <taxon>Salamandridae</taxon>
        <taxon>Pleurodelinae</taxon>
        <taxon>Pleurodeles</taxon>
    </lineage>
</organism>
<evidence type="ECO:0000313" key="3">
    <source>
        <dbReference type="Proteomes" id="UP001066276"/>
    </source>
</evidence>
<evidence type="ECO:0000313" key="2">
    <source>
        <dbReference type="EMBL" id="KAJ1169298.1"/>
    </source>
</evidence>
<dbReference type="EMBL" id="JANPWB010000007">
    <property type="protein sequence ID" value="KAJ1169298.1"/>
    <property type="molecule type" value="Genomic_DNA"/>
</dbReference>
<dbReference type="AlphaFoldDB" id="A0AAV7SZT8"/>
<comment type="caution">
    <text evidence="2">The sequence shown here is derived from an EMBL/GenBank/DDBJ whole genome shotgun (WGS) entry which is preliminary data.</text>
</comment>
<feature type="region of interest" description="Disordered" evidence="1">
    <location>
        <begin position="67"/>
        <end position="86"/>
    </location>
</feature>
<name>A0AAV7SZT8_PLEWA</name>